<evidence type="ECO:0000256" key="1">
    <source>
        <dbReference type="SAM" id="MobiDB-lite"/>
    </source>
</evidence>
<evidence type="ECO:0000313" key="2">
    <source>
        <dbReference type="EMBL" id="KAD0273879.1"/>
    </source>
</evidence>
<proteinExistence type="predicted"/>
<protein>
    <submittedName>
        <fullName evidence="2">Uncharacterized protein</fullName>
    </submittedName>
</protein>
<dbReference type="Proteomes" id="UP000326396">
    <property type="component" value="Unassembled WGS sequence"/>
</dbReference>
<accession>A0A5N6LE44</accession>
<feature type="compositionally biased region" description="Basic and acidic residues" evidence="1">
    <location>
        <begin position="48"/>
        <end position="57"/>
    </location>
</feature>
<gene>
    <name evidence="2" type="ORF">E3N88_44528</name>
</gene>
<dbReference type="EMBL" id="SZYD01001821">
    <property type="protein sequence ID" value="KAD0273879.1"/>
    <property type="molecule type" value="Genomic_DNA"/>
</dbReference>
<evidence type="ECO:0000313" key="3">
    <source>
        <dbReference type="Proteomes" id="UP000326396"/>
    </source>
</evidence>
<reference evidence="2 3" key="1">
    <citation type="submission" date="2019-05" db="EMBL/GenBank/DDBJ databases">
        <title>Mikania micrantha, genome provides insights into the molecular mechanism of rapid growth.</title>
        <authorList>
            <person name="Liu B."/>
        </authorList>
    </citation>
    <scope>NUCLEOTIDE SEQUENCE [LARGE SCALE GENOMIC DNA]</scope>
    <source>
        <strain evidence="2">NLD-2019</strain>
        <tissue evidence="2">Leaf</tissue>
    </source>
</reference>
<dbReference type="OrthoDB" id="1727665at2759"/>
<dbReference type="AlphaFoldDB" id="A0A5N6LE44"/>
<feature type="compositionally biased region" description="Pro residues" evidence="1">
    <location>
        <begin position="58"/>
        <end position="111"/>
    </location>
</feature>
<name>A0A5N6LE44_9ASTR</name>
<sequence length="150" mass="15906">MPKTHTFLPPLAAIKVADNPPEISLKTRPAPEVSVSQDVQIPPNVPDFDPKSPEQPKDPPPLPPNPGPEFPGPPVRDPEIQPPGPDMPVPPIPGPEIQPPGPDMPVPPSTPGGPEVVPQRTPEWMPPRPSEEGTGQTTAPEISLPYAAFV</sequence>
<feature type="region of interest" description="Disordered" evidence="1">
    <location>
        <begin position="1"/>
        <end position="150"/>
    </location>
</feature>
<comment type="caution">
    <text evidence="2">The sequence shown here is derived from an EMBL/GenBank/DDBJ whole genome shotgun (WGS) entry which is preliminary data.</text>
</comment>
<keyword evidence="3" id="KW-1185">Reference proteome</keyword>
<organism evidence="2 3">
    <name type="scientific">Mikania micrantha</name>
    <name type="common">bitter vine</name>
    <dbReference type="NCBI Taxonomy" id="192012"/>
    <lineage>
        <taxon>Eukaryota</taxon>
        <taxon>Viridiplantae</taxon>
        <taxon>Streptophyta</taxon>
        <taxon>Embryophyta</taxon>
        <taxon>Tracheophyta</taxon>
        <taxon>Spermatophyta</taxon>
        <taxon>Magnoliopsida</taxon>
        <taxon>eudicotyledons</taxon>
        <taxon>Gunneridae</taxon>
        <taxon>Pentapetalae</taxon>
        <taxon>asterids</taxon>
        <taxon>campanulids</taxon>
        <taxon>Asterales</taxon>
        <taxon>Asteraceae</taxon>
        <taxon>Asteroideae</taxon>
        <taxon>Heliantheae alliance</taxon>
        <taxon>Eupatorieae</taxon>
        <taxon>Mikania</taxon>
    </lineage>
</organism>